<sequence>MSASADPIRYATADEVLLALDPDTDPTTVPDHTRERAIKRAASATEKWINRTGRAFHPVRVGAADEPRSWEVHDVQDAMSWHPVSVTVDNARPLPLDPAEGDAIEIRSGRNQWDDVTDEEGDAWVIDYRRRRLRVFERRLAITPRDDPNTSFVRLTYRYGPLGDEVQINADNVVESTPPDVSEAVAAKAASMMALSDNTALDIPDNGQLASRASRSEALKSAYEETAAEYSGFSPL</sequence>
<organism evidence="1 2">
    <name type="scientific">Halorubrum distributum</name>
    <dbReference type="NCBI Taxonomy" id="29283"/>
    <lineage>
        <taxon>Archaea</taxon>
        <taxon>Methanobacteriati</taxon>
        <taxon>Methanobacteriota</taxon>
        <taxon>Stenosarchaea group</taxon>
        <taxon>Halobacteria</taxon>
        <taxon>Halobacteriales</taxon>
        <taxon>Haloferacaceae</taxon>
        <taxon>Halorubrum</taxon>
        <taxon>Halorubrum distributum group</taxon>
    </lineage>
</organism>
<dbReference type="EMBL" id="WMFC01000009">
    <property type="protein sequence ID" value="MYL67790.1"/>
    <property type="molecule type" value="Genomic_DNA"/>
</dbReference>
<name>A0A6B1IKG8_9EURY</name>
<dbReference type="Proteomes" id="UP000452321">
    <property type="component" value="Unassembled WGS sequence"/>
</dbReference>
<dbReference type="AlphaFoldDB" id="A0A6B1IKG8"/>
<gene>
    <name evidence="1" type="ORF">GLW30_08600</name>
</gene>
<dbReference type="RefSeq" id="WP_159358509.1">
    <property type="nucleotide sequence ID" value="NZ_WMFC01000009.1"/>
</dbReference>
<accession>A0A6B1IKG8</accession>
<evidence type="ECO:0000313" key="1">
    <source>
        <dbReference type="EMBL" id="MYL67790.1"/>
    </source>
</evidence>
<reference evidence="1 2" key="1">
    <citation type="submission" date="2019-11" db="EMBL/GenBank/DDBJ databases">
        <title>Genome sequences of 17 halophilic strains isolated from different environments.</title>
        <authorList>
            <person name="Furrow R.E."/>
        </authorList>
    </citation>
    <scope>NUCLEOTIDE SEQUENCE [LARGE SCALE GENOMIC DNA]</scope>
    <source>
        <strain evidence="1 2">22502_06_Cabo</strain>
    </source>
</reference>
<evidence type="ECO:0000313" key="2">
    <source>
        <dbReference type="Proteomes" id="UP000452321"/>
    </source>
</evidence>
<proteinExistence type="predicted"/>
<protein>
    <submittedName>
        <fullName evidence="1">Uncharacterized protein</fullName>
    </submittedName>
</protein>
<comment type="caution">
    <text evidence="1">The sequence shown here is derived from an EMBL/GenBank/DDBJ whole genome shotgun (WGS) entry which is preliminary data.</text>
</comment>